<name>Q3UUQ9_MOUSE</name>
<evidence type="ECO:0000256" key="1">
    <source>
        <dbReference type="SAM" id="MobiDB-lite"/>
    </source>
</evidence>
<evidence type="ECO:0000313" key="2">
    <source>
        <dbReference type="EMBL" id="BAE23566.1"/>
    </source>
</evidence>
<protein>
    <submittedName>
        <fullName evidence="2">Uncharacterized protein</fullName>
    </submittedName>
</protein>
<reference evidence="2" key="2">
    <citation type="journal article" date="2000" name="Genome Res.">
        <title>Normalization and subtraction of cap-trapper-selected cDNAs to prepare full-length cDNA libraries for rapid discovery of new genes.</title>
        <authorList>
            <person name="Carninci P."/>
            <person name="Shibata Y."/>
            <person name="Hayatsu N."/>
            <person name="Sugahara Y."/>
            <person name="Shibata K."/>
            <person name="Itoh M."/>
            <person name="Konno H."/>
            <person name="Okazaki Y."/>
            <person name="Muramatsu M."/>
            <person name="Hayashizaki Y."/>
        </authorList>
    </citation>
    <scope>NUCLEOTIDE SEQUENCE</scope>
    <source>
        <strain evidence="2">C57BL/6J</strain>
        <tissue evidence="2">Hypothalamus</tissue>
    </source>
</reference>
<sequence length="132" mass="15094">MKQRFSAPQCLATQQVSVQTEGPRDSYLDHSLQDCPELRNPWLKMHFRPRSDSPHRTRKYSITQLFPAGRRRQAHIKVSPRLQRGAFTPLNNGGQRSQPSSSAPCSPNWAWKCLRSQRLSVPVGIQNGENMK</sequence>
<dbReference type="EMBL" id="AK138161">
    <property type="protein sequence ID" value="BAE23566.1"/>
    <property type="molecule type" value="mRNA"/>
</dbReference>
<dbReference type="AGR" id="MGI:3642784"/>
<reference evidence="2" key="7">
    <citation type="journal article" date="2005" name="Science">
        <title>The Transcriptional Landscape of the Mammalian Genome.</title>
        <authorList>
            <consortium name="The FANTOM Consortium"/>
            <consortium name="Riken Genome Exploration Research Group and Genome Science Group (Genome Network Project Core Group)"/>
        </authorList>
    </citation>
    <scope>NUCLEOTIDE SEQUENCE</scope>
    <source>
        <strain evidence="2">C57BL/6J</strain>
        <tissue evidence="2">Hypothalamus</tissue>
    </source>
</reference>
<accession>Q3UUQ9</accession>
<gene>
    <name evidence="3" type="primary">Gm10503</name>
</gene>
<feature type="region of interest" description="Disordered" evidence="1">
    <location>
        <begin position="71"/>
        <end position="106"/>
    </location>
</feature>
<proteinExistence type="evidence at transcript level"/>
<reference evidence="2" key="8">
    <citation type="journal article" date="2005" name="Science">
        <title>Antisense Transcription in the Mammalian Transcriptome.</title>
        <authorList>
            <consortium name="RIKEN Genome Exploration Research Group and Genome Science Group (Genome Network Project Core Group) and the FANTOM Consortium"/>
        </authorList>
    </citation>
    <scope>NUCLEOTIDE SEQUENCE</scope>
    <source>
        <strain evidence="2">C57BL/6J</strain>
        <tissue evidence="2">Hypothalamus</tissue>
    </source>
</reference>
<reference evidence="2" key="4">
    <citation type="journal article" date="2001" name="Nature">
        <title>Functional annotation of a full-length mouse cDNA collection.</title>
        <authorList>
            <consortium name="The RIKEN Genome Exploration Research Group Phase II Team and the FANTOM Consortium"/>
        </authorList>
    </citation>
    <scope>NUCLEOTIDE SEQUENCE</scope>
    <source>
        <strain evidence="2">C57BL/6J</strain>
        <tissue evidence="2">Hypothalamus</tissue>
    </source>
</reference>
<feature type="compositionally biased region" description="Polar residues" evidence="1">
    <location>
        <begin position="11"/>
        <end position="20"/>
    </location>
</feature>
<organism evidence="2">
    <name type="scientific">Mus musculus</name>
    <name type="common">Mouse</name>
    <dbReference type="NCBI Taxonomy" id="10090"/>
    <lineage>
        <taxon>Eukaryota</taxon>
        <taxon>Metazoa</taxon>
        <taxon>Chordata</taxon>
        <taxon>Craniata</taxon>
        <taxon>Vertebrata</taxon>
        <taxon>Euteleostomi</taxon>
        <taxon>Mammalia</taxon>
        <taxon>Eutheria</taxon>
        <taxon>Euarchontoglires</taxon>
        <taxon>Glires</taxon>
        <taxon>Rodentia</taxon>
        <taxon>Myomorpha</taxon>
        <taxon>Muroidea</taxon>
        <taxon>Muridae</taxon>
        <taxon>Murinae</taxon>
        <taxon>Mus</taxon>
        <taxon>Mus</taxon>
    </lineage>
</organism>
<reference evidence="2" key="6">
    <citation type="submission" date="2004-03" db="EMBL/GenBank/DDBJ databases">
        <authorList>
            <person name="Arakawa T."/>
            <person name="Carninci P."/>
            <person name="Fukuda S."/>
            <person name="Hashizume W."/>
            <person name="Hayashida K."/>
            <person name="Hori F."/>
            <person name="Iida J."/>
            <person name="Imamura K."/>
            <person name="Imotani K."/>
            <person name="Itoh M."/>
            <person name="Kanagawa S."/>
            <person name="Kawai J."/>
            <person name="Kojima M."/>
            <person name="Konno H."/>
            <person name="Murata M."/>
            <person name="Nakamura M."/>
            <person name="Ninomiya N."/>
            <person name="Nishiyori H."/>
            <person name="Nomura K."/>
            <person name="Ohno M."/>
            <person name="Sakazume N."/>
            <person name="Sano H."/>
            <person name="Sasaki D."/>
            <person name="Shibata K."/>
            <person name="Shiraki T."/>
            <person name="Tagami M."/>
            <person name="Tagami Y."/>
            <person name="Waki K."/>
            <person name="Watahiki A."/>
            <person name="Muramatsu M."/>
            <person name="Hayashizaki Y."/>
        </authorList>
    </citation>
    <scope>NUCLEOTIDE SEQUENCE</scope>
    <source>
        <strain evidence="2">C57BL/6J</strain>
        <tissue evidence="2">Hypothalamus</tissue>
    </source>
</reference>
<feature type="compositionally biased region" description="Polar residues" evidence="1">
    <location>
        <begin position="89"/>
        <end position="105"/>
    </location>
</feature>
<feature type="region of interest" description="Disordered" evidence="1">
    <location>
        <begin position="1"/>
        <end position="26"/>
    </location>
</feature>
<reference evidence="2" key="1">
    <citation type="journal article" date="1999" name="Methods Enzymol.">
        <title>High-efficiency full-length cDNA cloning.</title>
        <authorList>
            <person name="Carninci P."/>
            <person name="Hayashizaki Y."/>
        </authorList>
    </citation>
    <scope>NUCLEOTIDE SEQUENCE</scope>
    <source>
        <strain evidence="2">C57BL/6J</strain>
        <tissue evidence="2">Hypothalamus</tissue>
    </source>
</reference>
<dbReference type="MGI" id="MGI:3642784">
    <property type="gene designation" value="Gm10503"/>
</dbReference>
<dbReference type="AlphaFoldDB" id="Q3UUQ9"/>
<evidence type="ECO:0000313" key="3">
    <source>
        <dbReference type="MGI" id="MGI:3642784"/>
    </source>
</evidence>
<reference evidence="2" key="5">
    <citation type="journal article" date="2002" name="Nature">
        <title>Analysis of the mouse transcriptome based on functional annotation of 60,770 full-length cDNAs.</title>
        <authorList>
            <consortium name="The FANTOM Consortium and the RIKEN Genome Exploration Research Group Phase I and II Team"/>
        </authorList>
    </citation>
    <scope>NUCLEOTIDE SEQUENCE</scope>
    <source>
        <strain evidence="2">C57BL/6J</strain>
        <tissue evidence="2">Hypothalamus</tissue>
    </source>
</reference>
<reference evidence="2" key="3">
    <citation type="journal article" date="2000" name="Genome Res.">
        <title>RIKEN integrated sequence analysis (RISA) system--384-format sequencing pipeline with 384 multicapillary sequencer.</title>
        <authorList>
            <person name="Shibata K."/>
            <person name="Itoh M."/>
            <person name="Aizawa K."/>
            <person name="Nagaoka S."/>
            <person name="Sasaki N."/>
            <person name="Carninci P."/>
            <person name="Konno H."/>
            <person name="Akiyama J."/>
            <person name="Nishi K."/>
            <person name="Kitsunai T."/>
            <person name="Tashiro H."/>
            <person name="Itoh M."/>
            <person name="Sumi N."/>
            <person name="Ishii Y."/>
            <person name="Nakamura S."/>
            <person name="Hazama M."/>
            <person name="Nishine T."/>
            <person name="Harada A."/>
            <person name="Yamamoto R."/>
            <person name="Matsumoto H."/>
            <person name="Sakaguchi S."/>
            <person name="Ikegami T."/>
            <person name="Kashiwagi K."/>
            <person name="Fujiwake S."/>
            <person name="Inoue K."/>
            <person name="Togawa Y."/>
            <person name="Izawa M."/>
            <person name="Ohara E."/>
            <person name="Watahiki M."/>
            <person name="Yoneda Y."/>
            <person name="Ishikawa T."/>
            <person name="Ozawa K."/>
            <person name="Tanaka T."/>
            <person name="Matsuura S."/>
            <person name="Kawai J."/>
            <person name="Okazaki Y."/>
            <person name="Muramatsu M."/>
            <person name="Inoue Y."/>
            <person name="Kira A."/>
            <person name="Hayashizaki Y."/>
        </authorList>
    </citation>
    <scope>NUCLEOTIDE SEQUENCE</scope>
    <source>
        <strain evidence="2">C57BL/6J</strain>
        <tissue evidence="2">Hypothalamus</tissue>
    </source>
</reference>